<dbReference type="InterPro" id="IPR051398">
    <property type="entry name" value="Polysacch_Deacetylase"/>
</dbReference>
<dbReference type="Pfam" id="PF01522">
    <property type="entry name" value="Polysacc_deac_1"/>
    <property type="match status" value="1"/>
</dbReference>
<name>A0A1M6JQL4_9BACT</name>
<dbReference type="AlphaFoldDB" id="A0A1M6JQL4"/>
<evidence type="ECO:0000256" key="3">
    <source>
        <dbReference type="SAM" id="SignalP"/>
    </source>
</evidence>
<feature type="domain" description="NodB homology" evidence="4">
    <location>
        <begin position="156"/>
        <end position="315"/>
    </location>
</feature>
<keyword evidence="2 3" id="KW-0732">Signal</keyword>
<proteinExistence type="predicted"/>
<dbReference type="Gene3D" id="3.20.20.370">
    <property type="entry name" value="Glycoside hydrolase/deacetylase"/>
    <property type="match status" value="1"/>
</dbReference>
<organism evidence="5 6">
    <name type="scientific">Hymenobacter daecheongensis DSM 21074</name>
    <dbReference type="NCBI Taxonomy" id="1121955"/>
    <lineage>
        <taxon>Bacteria</taxon>
        <taxon>Pseudomonadati</taxon>
        <taxon>Bacteroidota</taxon>
        <taxon>Cytophagia</taxon>
        <taxon>Cytophagales</taxon>
        <taxon>Hymenobacteraceae</taxon>
        <taxon>Hymenobacter</taxon>
    </lineage>
</organism>
<dbReference type="STRING" id="1121955.SAMN02745146_3229"/>
<dbReference type="EMBL" id="FQYN01000007">
    <property type="protein sequence ID" value="SHJ48968.1"/>
    <property type="molecule type" value="Genomic_DNA"/>
</dbReference>
<evidence type="ECO:0000256" key="1">
    <source>
        <dbReference type="ARBA" id="ARBA00004613"/>
    </source>
</evidence>
<dbReference type="InterPro" id="IPR011330">
    <property type="entry name" value="Glyco_hydro/deAcase_b/a-brl"/>
</dbReference>
<dbReference type="GO" id="GO:0016810">
    <property type="term" value="F:hydrolase activity, acting on carbon-nitrogen (but not peptide) bonds"/>
    <property type="evidence" value="ECO:0007669"/>
    <property type="project" value="InterPro"/>
</dbReference>
<protein>
    <submittedName>
        <fullName evidence="5">Polysaccharide deacetylase</fullName>
    </submittedName>
</protein>
<dbReference type="RefSeq" id="WP_073111111.1">
    <property type="nucleotide sequence ID" value="NZ_FQYN01000007.1"/>
</dbReference>
<sequence length="315" mass="34491">MILLRTPLFVTAAALAASTLFTSCDTKPATASEAVGSPAATAEAVAADSAGKPVTSGTVATTAAEANATPAPDPKSIAAGSMADAATITARPQVPILCYHQIRNWRPKDSKGAKDYIVPEQAFKDQIKMLADSGYHTILPDQLYAYLTTGAKLPSKPIMLTFDDTDLDQFTVARPTLDKYGYKAVYFIMTVSLGRPNYMSKAQVKQLSDEGNVIGSHTWDHHNVKKYQGQDWVTQIEKPTKTLEEITGKKINYFAYPFGLWNQQAIPELKKRGFVGAFILAEKRDPIDPLFTIRRIIASGYWSPRTLHNSIVQSF</sequence>
<dbReference type="PANTHER" id="PTHR34216">
    <property type="match status" value="1"/>
</dbReference>
<dbReference type="PANTHER" id="PTHR34216:SF3">
    <property type="entry name" value="POLY-BETA-1,6-N-ACETYL-D-GLUCOSAMINE N-DEACETYLASE"/>
    <property type="match status" value="1"/>
</dbReference>
<comment type="subcellular location">
    <subcellularLocation>
        <location evidence="1">Secreted</location>
    </subcellularLocation>
</comment>
<dbReference type="CDD" id="cd10918">
    <property type="entry name" value="CE4_NodB_like_5s_6s"/>
    <property type="match status" value="1"/>
</dbReference>
<dbReference type="InterPro" id="IPR002509">
    <property type="entry name" value="NODB_dom"/>
</dbReference>
<dbReference type="PROSITE" id="PS51257">
    <property type="entry name" value="PROKAR_LIPOPROTEIN"/>
    <property type="match status" value="1"/>
</dbReference>
<evidence type="ECO:0000256" key="2">
    <source>
        <dbReference type="ARBA" id="ARBA00022729"/>
    </source>
</evidence>
<keyword evidence="6" id="KW-1185">Reference proteome</keyword>
<dbReference type="PROSITE" id="PS51677">
    <property type="entry name" value="NODB"/>
    <property type="match status" value="1"/>
</dbReference>
<evidence type="ECO:0000313" key="6">
    <source>
        <dbReference type="Proteomes" id="UP000184418"/>
    </source>
</evidence>
<accession>A0A1M6JQL4</accession>
<evidence type="ECO:0000313" key="5">
    <source>
        <dbReference type="EMBL" id="SHJ48968.1"/>
    </source>
</evidence>
<dbReference type="SUPFAM" id="SSF88713">
    <property type="entry name" value="Glycoside hydrolase/deacetylase"/>
    <property type="match status" value="1"/>
</dbReference>
<feature type="signal peptide" evidence="3">
    <location>
        <begin position="1"/>
        <end position="16"/>
    </location>
</feature>
<dbReference type="GO" id="GO:0005975">
    <property type="term" value="P:carbohydrate metabolic process"/>
    <property type="evidence" value="ECO:0007669"/>
    <property type="project" value="InterPro"/>
</dbReference>
<evidence type="ECO:0000259" key="4">
    <source>
        <dbReference type="PROSITE" id="PS51677"/>
    </source>
</evidence>
<dbReference type="Proteomes" id="UP000184418">
    <property type="component" value="Unassembled WGS sequence"/>
</dbReference>
<reference evidence="5 6" key="1">
    <citation type="submission" date="2016-11" db="EMBL/GenBank/DDBJ databases">
        <authorList>
            <person name="Jaros S."/>
            <person name="Januszkiewicz K."/>
            <person name="Wedrychowicz H."/>
        </authorList>
    </citation>
    <scope>NUCLEOTIDE SEQUENCE [LARGE SCALE GENOMIC DNA]</scope>
    <source>
        <strain evidence="5 6">DSM 21074</strain>
    </source>
</reference>
<dbReference type="GO" id="GO:0005576">
    <property type="term" value="C:extracellular region"/>
    <property type="evidence" value="ECO:0007669"/>
    <property type="project" value="UniProtKB-SubCell"/>
</dbReference>
<dbReference type="OrthoDB" id="9778320at2"/>
<gene>
    <name evidence="5" type="ORF">SAMN02745146_3229</name>
</gene>
<feature type="chain" id="PRO_5013110549" evidence="3">
    <location>
        <begin position="17"/>
        <end position="315"/>
    </location>
</feature>